<dbReference type="SUPFAM" id="SSF53448">
    <property type="entry name" value="Nucleotide-diphospho-sugar transferases"/>
    <property type="match status" value="1"/>
</dbReference>
<evidence type="ECO:0000259" key="1">
    <source>
        <dbReference type="Pfam" id="PF12804"/>
    </source>
</evidence>
<reference evidence="2" key="1">
    <citation type="submission" date="2021-03" db="EMBL/GenBank/DDBJ databases">
        <authorList>
            <person name="Wang G."/>
        </authorList>
    </citation>
    <scope>NUCLEOTIDE SEQUENCE</scope>
    <source>
        <strain evidence="2">KCTC 12899</strain>
    </source>
</reference>
<dbReference type="AlphaFoldDB" id="A0A8J7QBH0"/>
<proteinExistence type="predicted"/>
<dbReference type="InterPro" id="IPR029044">
    <property type="entry name" value="Nucleotide-diphossugar_trans"/>
</dbReference>
<accession>A0A8J7QBH0</accession>
<evidence type="ECO:0000313" key="2">
    <source>
        <dbReference type="EMBL" id="MBO1320629.1"/>
    </source>
</evidence>
<comment type="caution">
    <text evidence="2">The sequence shown here is derived from an EMBL/GenBank/DDBJ whole genome shotgun (WGS) entry which is preliminary data.</text>
</comment>
<evidence type="ECO:0000313" key="3">
    <source>
        <dbReference type="Proteomes" id="UP000664417"/>
    </source>
</evidence>
<keyword evidence="2" id="KW-0808">Transferase</keyword>
<dbReference type="InterPro" id="IPR025877">
    <property type="entry name" value="MobA-like_NTP_Trfase"/>
</dbReference>
<sequence>MDCIVLAGNRENYRSVAREDNKAFLKVGGRSILHIILEELRAVDRVDRVLVVGPKDRLQEEVGTHLVAAYPKPLLFYQQGRNLVENILGTVAASATGVTDRVVMVIPSDIPLITCEELNQFIDRCDMDAYDYVGGITSAHVLARYAPQADQPGVTMATFRLNSGSYRVSNLHLVRPAAVKRADYIRQTYALRYQKQLANIAKMWLVLLGLLWRVPTAPFYFLVAQGARHCEVWGYQRLAKYLSGFVTLSRAEGYISSILGTRFKVVETDFGGAAVDVDNEADYHTISRRFDEWRRMQRRRLT</sequence>
<dbReference type="RefSeq" id="WP_207860582.1">
    <property type="nucleotide sequence ID" value="NZ_JAFREP010000018.1"/>
</dbReference>
<protein>
    <submittedName>
        <fullName evidence="2">NTP transferase domain-containing protein</fullName>
    </submittedName>
</protein>
<dbReference type="Proteomes" id="UP000664417">
    <property type="component" value="Unassembled WGS sequence"/>
</dbReference>
<dbReference type="GO" id="GO:0016779">
    <property type="term" value="F:nucleotidyltransferase activity"/>
    <property type="evidence" value="ECO:0007669"/>
    <property type="project" value="UniProtKB-ARBA"/>
</dbReference>
<gene>
    <name evidence="2" type="ORF">J3U88_19280</name>
</gene>
<feature type="domain" description="MobA-like NTP transferase" evidence="1">
    <location>
        <begin position="4"/>
        <end position="133"/>
    </location>
</feature>
<dbReference type="Pfam" id="PF12804">
    <property type="entry name" value="NTP_transf_3"/>
    <property type="match status" value="1"/>
</dbReference>
<dbReference type="EMBL" id="JAFREP010000018">
    <property type="protein sequence ID" value="MBO1320629.1"/>
    <property type="molecule type" value="Genomic_DNA"/>
</dbReference>
<dbReference type="Gene3D" id="3.90.550.10">
    <property type="entry name" value="Spore Coat Polysaccharide Biosynthesis Protein SpsA, Chain A"/>
    <property type="match status" value="1"/>
</dbReference>
<organism evidence="2 3">
    <name type="scientific">Acanthopleuribacter pedis</name>
    <dbReference type="NCBI Taxonomy" id="442870"/>
    <lineage>
        <taxon>Bacteria</taxon>
        <taxon>Pseudomonadati</taxon>
        <taxon>Acidobacteriota</taxon>
        <taxon>Holophagae</taxon>
        <taxon>Acanthopleuribacterales</taxon>
        <taxon>Acanthopleuribacteraceae</taxon>
        <taxon>Acanthopleuribacter</taxon>
    </lineage>
</organism>
<name>A0A8J7QBH0_9BACT</name>
<keyword evidence="3" id="KW-1185">Reference proteome</keyword>